<keyword evidence="4" id="KW-0472">Membrane</keyword>
<dbReference type="Proteomes" id="UP000515158">
    <property type="component" value="Unplaced"/>
</dbReference>
<dbReference type="InParanoid" id="A0A6P8YBQ2"/>
<reference evidence="7" key="1">
    <citation type="submission" date="2025-08" db="UniProtKB">
        <authorList>
            <consortium name="RefSeq"/>
        </authorList>
    </citation>
    <scope>IDENTIFICATION</scope>
    <source>
        <tissue evidence="7">Total insect</tissue>
    </source>
</reference>
<protein>
    <submittedName>
        <fullName evidence="7">Atrial natriuretic peptide receptor 3</fullName>
    </submittedName>
</protein>
<dbReference type="GO" id="GO:0017046">
    <property type="term" value="F:peptide hormone binding"/>
    <property type="evidence" value="ECO:0007669"/>
    <property type="project" value="TreeGrafter"/>
</dbReference>
<feature type="domain" description="Receptor ligand binding region" evidence="5">
    <location>
        <begin position="14"/>
        <end position="85"/>
    </location>
</feature>
<evidence type="ECO:0000256" key="4">
    <source>
        <dbReference type="ARBA" id="ARBA00023136"/>
    </source>
</evidence>
<dbReference type="GO" id="GO:0016020">
    <property type="term" value="C:membrane"/>
    <property type="evidence" value="ECO:0007669"/>
    <property type="project" value="UniProtKB-SubCell"/>
</dbReference>
<organism evidence="7">
    <name type="scientific">Thrips palmi</name>
    <name type="common">Melon thrips</name>
    <dbReference type="NCBI Taxonomy" id="161013"/>
    <lineage>
        <taxon>Eukaryota</taxon>
        <taxon>Metazoa</taxon>
        <taxon>Ecdysozoa</taxon>
        <taxon>Arthropoda</taxon>
        <taxon>Hexapoda</taxon>
        <taxon>Insecta</taxon>
        <taxon>Pterygota</taxon>
        <taxon>Neoptera</taxon>
        <taxon>Paraneoptera</taxon>
        <taxon>Thysanoptera</taxon>
        <taxon>Terebrantia</taxon>
        <taxon>Thripoidea</taxon>
        <taxon>Thripidae</taxon>
        <taxon>Thrips</taxon>
    </lineage>
</organism>
<dbReference type="InterPro" id="IPR028082">
    <property type="entry name" value="Peripla_BP_I"/>
</dbReference>
<dbReference type="PANTHER" id="PTHR44755:SF11">
    <property type="entry name" value="ATRIAL NATRIURETIC PEPTIDE RECEPTOR 3 ISOFORM X1"/>
    <property type="match status" value="1"/>
</dbReference>
<dbReference type="Pfam" id="PF01094">
    <property type="entry name" value="ANF_receptor"/>
    <property type="match status" value="1"/>
</dbReference>
<dbReference type="KEGG" id="tpal:117641190"/>
<dbReference type="GeneID" id="117641190"/>
<comment type="subcellular location">
    <subcellularLocation>
        <location evidence="1">Membrane</location>
    </subcellularLocation>
</comment>
<dbReference type="GO" id="GO:0007165">
    <property type="term" value="P:signal transduction"/>
    <property type="evidence" value="ECO:0007669"/>
    <property type="project" value="TreeGrafter"/>
</dbReference>
<evidence type="ECO:0000259" key="5">
    <source>
        <dbReference type="Pfam" id="PF01094"/>
    </source>
</evidence>
<keyword evidence="3" id="KW-1133">Transmembrane helix</keyword>
<keyword evidence="7" id="KW-0675">Receptor</keyword>
<sequence>MAAEAMGRQGLWPSDLLSFLPGNDKCDAVYGQISAVDSYAHDCAHVFFGPTCEYSVAPVGRMVKFWNTPLLTVGALTHDFTTHKTSCEDEYHMMTRVGTLSFRDVAQVLVAVMNECVPECLYALHSRPEDRYSWERAMMVYDKDGFKNLSGEHTCKLMMEALVKVLKQLKFQYGAFDTEKASNQGMKEHLRREVGNEFSGEYLTGARRSHILDGVWRKHLRTLEEVVKYYGKVGSASVFIGKPERSS</sequence>
<proteinExistence type="predicted"/>
<evidence type="ECO:0000256" key="3">
    <source>
        <dbReference type="ARBA" id="ARBA00022989"/>
    </source>
</evidence>
<keyword evidence="6" id="KW-1185">Reference proteome</keyword>
<dbReference type="GO" id="GO:0038023">
    <property type="term" value="F:signaling receptor activity"/>
    <property type="evidence" value="ECO:0007669"/>
    <property type="project" value="TreeGrafter"/>
</dbReference>
<evidence type="ECO:0000313" key="7">
    <source>
        <dbReference type="RefSeq" id="XP_034234225.1"/>
    </source>
</evidence>
<name>A0A6P8YBQ2_THRPL</name>
<dbReference type="SUPFAM" id="SSF53822">
    <property type="entry name" value="Periplasmic binding protein-like I"/>
    <property type="match status" value="1"/>
</dbReference>
<dbReference type="PANTHER" id="PTHR44755">
    <property type="entry name" value="NATRIURETIC PEPTIDE RECEPTOR 3-RELATED"/>
    <property type="match status" value="1"/>
</dbReference>
<dbReference type="AlphaFoldDB" id="A0A6P8YBQ2"/>
<keyword evidence="2" id="KW-0812">Transmembrane</keyword>
<dbReference type="InterPro" id="IPR001828">
    <property type="entry name" value="ANF_lig-bd_rcpt"/>
</dbReference>
<accession>A0A6P8YBQ2</accession>
<dbReference type="OrthoDB" id="302535at2759"/>
<dbReference type="InterPro" id="IPR052612">
    <property type="entry name" value="ANP_Clearance_Receptor"/>
</dbReference>
<dbReference type="Gene3D" id="3.40.50.2300">
    <property type="match status" value="1"/>
</dbReference>
<evidence type="ECO:0000256" key="2">
    <source>
        <dbReference type="ARBA" id="ARBA00022692"/>
    </source>
</evidence>
<dbReference type="RefSeq" id="XP_034234225.1">
    <property type="nucleotide sequence ID" value="XM_034378334.1"/>
</dbReference>
<evidence type="ECO:0000256" key="1">
    <source>
        <dbReference type="ARBA" id="ARBA00004370"/>
    </source>
</evidence>
<gene>
    <name evidence="7" type="primary">LOC117641190</name>
</gene>
<evidence type="ECO:0000313" key="6">
    <source>
        <dbReference type="Proteomes" id="UP000515158"/>
    </source>
</evidence>